<evidence type="ECO:0000313" key="2">
    <source>
        <dbReference type="Proteomes" id="UP001175211"/>
    </source>
</evidence>
<proteinExistence type="predicted"/>
<organism evidence="1 2">
    <name type="scientific">Armillaria tabescens</name>
    <name type="common">Ringless honey mushroom</name>
    <name type="synonym">Agaricus tabescens</name>
    <dbReference type="NCBI Taxonomy" id="1929756"/>
    <lineage>
        <taxon>Eukaryota</taxon>
        <taxon>Fungi</taxon>
        <taxon>Dikarya</taxon>
        <taxon>Basidiomycota</taxon>
        <taxon>Agaricomycotina</taxon>
        <taxon>Agaricomycetes</taxon>
        <taxon>Agaricomycetidae</taxon>
        <taxon>Agaricales</taxon>
        <taxon>Marasmiineae</taxon>
        <taxon>Physalacriaceae</taxon>
        <taxon>Desarmillaria</taxon>
    </lineage>
</organism>
<name>A0AA39NFJ4_ARMTA</name>
<dbReference type="GeneID" id="85355582"/>
<dbReference type="Proteomes" id="UP001175211">
    <property type="component" value="Unassembled WGS sequence"/>
</dbReference>
<sequence length="99" mass="11096">MVAKGSWILLLISNCHAPVFRFCWLQLIRCLIGLLYLICYQGTPCFGHDGGACAQLLPFLVLYWRSVIFNALEAIRAYGASCGRLCFTLFKSGMIVCVR</sequence>
<keyword evidence="2" id="KW-1185">Reference proteome</keyword>
<gene>
    <name evidence="1" type="ORF">EV420DRAFT_1517847</name>
</gene>
<evidence type="ECO:0000313" key="1">
    <source>
        <dbReference type="EMBL" id="KAK0464722.1"/>
    </source>
</evidence>
<reference evidence="1" key="1">
    <citation type="submission" date="2023-06" db="EMBL/GenBank/DDBJ databases">
        <authorList>
            <consortium name="Lawrence Berkeley National Laboratory"/>
            <person name="Ahrendt S."/>
            <person name="Sahu N."/>
            <person name="Indic B."/>
            <person name="Wong-Bajracharya J."/>
            <person name="Merenyi Z."/>
            <person name="Ke H.-M."/>
            <person name="Monk M."/>
            <person name="Kocsube S."/>
            <person name="Drula E."/>
            <person name="Lipzen A."/>
            <person name="Balint B."/>
            <person name="Henrissat B."/>
            <person name="Andreopoulos B."/>
            <person name="Martin F.M."/>
            <person name="Harder C.B."/>
            <person name="Rigling D."/>
            <person name="Ford K.L."/>
            <person name="Foster G.D."/>
            <person name="Pangilinan J."/>
            <person name="Papanicolaou A."/>
            <person name="Barry K."/>
            <person name="LaButti K."/>
            <person name="Viragh M."/>
            <person name="Koriabine M."/>
            <person name="Yan M."/>
            <person name="Riley R."/>
            <person name="Champramary S."/>
            <person name="Plett K.L."/>
            <person name="Tsai I.J."/>
            <person name="Slot J."/>
            <person name="Sipos G."/>
            <person name="Plett J."/>
            <person name="Nagy L.G."/>
            <person name="Grigoriev I.V."/>
        </authorList>
    </citation>
    <scope>NUCLEOTIDE SEQUENCE</scope>
    <source>
        <strain evidence="1">CCBAS 213</strain>
    </source>
</reference>
<dbReference type="RefSeq" id="XP_060335843.1">
    <property type="nucleotide sequence ID" value="XM_060472034.1"/>
</dbReference>
<dbReference type="EMBL" id="JAUEPS010000006">
    <property type="protein sequence ID" value="KAK0464722.1"/>
    <property type="molecule type" value="Genomic_DNA"/>
</dbReference>
<comment type="caution">
    <text evidence="1">The sequence shown here is derived from an EMBL/GenBank/DDBJ whole genome shotgun (WGS) entry which is preliminary data.</text>
</comment>
<protein>
    <submittedName>
        <fullName evidence="1">Uncharacterized protein</fullName>
    </submittedName>
</protein>
<dbReference type="AlphaFoldDB" id="A0AA39NFJ4"/>
<accession>A0AA39NFJ4</accession>